<evidence type="ECO:0000313" key="1">
    <source>
        <dbReference type="Proteomes" id="UP000887580"/>
    </source>
</evidence>
<reference evidence="2" key="1">
    <citation type="submission" date="2022-11" db="UniProtKB">
        <authorList>
            <consortium name="WormBaseParasite"/>
        </authorList>
    </citation>
    <scope>IDENTIFICATION</scope>
</reference>
<sequence>MIFLLFPLILLVSTVICDNSSVDEKYRINCQPGRDKDPNNCTKLGCILDTSNNTNIPLCYFPAETGYIALNLSNNNSAIDKQIILQKDSNSVKNPFGTDFSQLNFTWSELGSAAYIKISPPIGEEARYRPPISIADSTTINSSEKLTIISAQNKIWSFSVIRNSTGAKIWDTSLGGLLFADQYIQISTIVPTDRIYGFGENIHPSLKHDFSQFRTYAMFARDEAPNSKNPLVNNVGKNLYGVHNFYIGFEGDGKAHGVFFFNSNAQEVTIGGSAITYRTIGGQIEVFFFPGPTPEEVVKQYQQLIGTPILPPYWALGFQLCRYGYRNVSEIRDVVERMKAAGIPHDVQFSDIDYLNQYEDFSYNNDSFADLPQFAKDLHNIYSMHLTLIFDPAIEVDYAPMNRAINSDAKFIQWPRADLVPTDTQNRYPLIKNTSIMLGKVWPVRNVAFPDFLDTEPKTNNWWIKEFMLFHDQVEFDGAWIDMNEPSNFGTKFRNSTTSTEKDDNAPDLECPKVGNDSKWDLPPYETQASFFYGNDGHLEGKTLCMIGKWGRNKYYLYDSKSLYGWAESFATHKAIRNATGKRGISISRSTFPSSGKYAGHWLGDNTARWEDLRSSVIGAQEFNIFGIPYVGSDICGFGQNTTEELCLRWQQMGAFHSFSRNHNDKNMAPQDPTRWTTVAAAARKANLFRYRHLPYLYSLHFKASLFGGTVVRPLFFEFPADDFVHQISYQFLWGSSMLIIPVLDSNKTTVDGYLPSTATWYSLYDDGYGQKVPNGNSTFSAPWDSLIPVFLRAGSILLRQTPAQTTVLARKNRFEVVIGLSDVGNGHSVANGELYWDDGDSIPSADLSTHNFYSFVFSFDATSQNATFIITKTKTATNLPLPALENIEIFGYQWTPDFSTATLNGNSTDITILSTYNSTSQILNITASGLINLNNGGPTWTFVLANNQPIQTTTHTNGGGGGGDAEKTFTILLGFFIVFFAIIFN</sequence>
<protein>
    <submittedName>
        <fullName evidence="2">P-type domain-containing protein</fullName>
    </submittedName>
</protein>
<organism evidence="1 2">
    <name type="scientific">Panagrolaimus sp. PS1159</name>
    <dbReference type="NCBI Taxonomy" id="55785"/>
    <lineage>
        <taxon>Eukaryota</taxon>
        <taxon>Metazoa</taxon>
        <taxon>Ecdysozoa</taxon>
        <taxon>Nematoda</taxon>
        <taxon>Chromadorea</taxon>
        <taxon>Rhabditida</taxon>
        <taxon>Tylenchina</taxon>
        <taxon>Panagrolaimomorpha</taxon>
        <taxon>Panagrolaimoidea</taxon>
        <taxon>Panagrolaimidae</taxon>
        <taxon>Panagrolaimus</taxon>
    </lineage>
</organism>
<proteinExistence type="predicted"/>
<evidence type="ECO:0000313" key="2">
    <source>
        <dbReference type="WBParaSite" id="PS1159_v2.g16593.t1"/>
    </source>
</evidence>
<dbReference type="Proteomes" id="UP000887580">
    <property type="component" value="Unplaced"/>
</dbReference>
<accession>A0AC35FE60</accession>
<dbReference type="WBParaSite" id="PS1159_v2.g16593.t1">
    <property type="protein sequence ID" value="PS1159_v2.g16593.t1"/>
    <property type="gene ID" value="PS1159_v2.g16593"/>
</dbReference>
<name>A0AC35FE60_9BILA</name>